<feature type="compositionally biased region" description="Polar residues" evidence="1">
    <location>
        <begin position="144"/>
        <end position="159"/>
    </location>
</feature>
<feature type="compositionally biased region" description="Basic and acidic residues" evidence="1">
    <location>
        <begin position="160"/>
        <end position="175"/>
    </location>
</feature>
<dbReference type="AlphaFoldDB" id="A0A9N9B9T9"/>
<dbReference type="EMBL" id="CAJVPL010001235">
    <property type="protein sequence ID" value="CAG8560578.1"/>
    <property type="molecule type" value="Genomic_DNA"/>
</dbReference>
<sequence length="582" mass="68009">MAHSMATFMAFYHANKIEDWTCNNLVEYYRDKTEKKDWKKVLDWIKKDLVRVTRSDSEFDTIRRGKAQEILDKWKDWTTFYNDIIRKDCAHVNMRVRTIRTISQLNNLTGDSTQNFDNCLITSGKRDREETERSSPRLKKKAFSSGSSDTRNYFSQIRSEQNEQDQRPRTPEHRIYSSGAMPSWNRENKSDNDESQELCDSDSDPISDHKLLDELSEELKGLGAIELTIRDTLLEILRQNQSKDLKSGKTLMNSNFLNGIIDVSNANLKKMTRSILNKLNEGQQWFDQVLNKQTWASTSEFIDYCNQFTDHVCNRVQFPTLVRKSFVTGHFDPFVHEGHDIAQDIMKHFSVRLEAPCNISSKSSKLERTYAIDTIIYVMNRIFRMHFDVLDENWIEILTRDTKSHKINGVLKVFQTKKFTQTIIIMEFSCGQYASEDKDTDDQVKLSRNAKRILNKLLDKVPCEKARVYTIQSVNGNISIKYMVRPLPSIYLYEEFVSIKIPMTFDDMEEFAKSMQTLMDFQVDVLRTVKLMNKKQIEDPKVYKSEVKDTPQKDREKKKVTNNTLPSYPESPFTGLPGEDLI</sequence>
<dbReference type="Proteomes" id="UP000789831">
    <property type="component" value="Unassembled WGS sequence"/>
</dbReference>
<protein>
    <submittedName>
        <fullName evidence="2">7957_t:CDS:1</fullName>
    </submittedName>
</protein>
<dbReference type="OrthoDB" id="2437846at2759"/>
<feature type="region of interest" description="Disordered" evidence="1">
    <location>
        <begin position="119"/>
        <end position="205"/>
    </location>
</feature>
<evidence type="ECO:0000313" key="3">
    <source>
        <dbReference type="Proteomes" id="UP000789831"/>
    </source>
</evidence>
<comment type="caution">
    <text evidence="2">The sequence shown here is derived from an EMBL/GenBank/DDBJ whole genome shotgun (WGS) entry which is preliminary data.</text>
</comment>
<organism evidence="2 3">
    <name type="scientific">Ambispora gerdemannii</name>
    <dbReference type="NCBI Taxonomy" id="144530"/>
    <lineage>
        <taxon>Eukaryota</taxon>
        <taxon>Fungi</taxon>
        <taxon>Fungi incertae sedis</taxon>
        <taxon>Mucoromycota</taxon>
        <taxon>Glomeromycotina</taxon>
        <taxon>Glomeromycetes</taxon>
        <taxon>Archaeosporales</taxon>
        <taxon>Ambisporaceae</taxon>
        <taxon>Ambispora</taxon>
    </lineage>
</organism>
<name>A0A9N9B9T9_9GLOM</name>
<feature type="region of interest" description="Disordered" evidence="1">
    <location>
        <begin position="542"/>
        <end position="582"/>
    </location>
</feature>
<evidence type="ECO:0000256" key="1">
    <source>
        <dbReference type="SAM" id="MobiDB-lite"/>
    </source>
</evidence>
<reference evidence="2" key="1">
    <citation type="submission" date="2021-06" db="EMBL/GenBank/DDBJ databases">
        <authorList>
            <person name="Kallberg Y."/>
            <person name="Tangrot J."/>
            <person name="Rosling A."/>
        </authorList>
    </citation>
    <scope>NUCLEOTIDE SEQUENCE</scope>
    <source>
        <strain evidence="2">MT106</strain>
    </source>
</reference>
<feature type="compositionally biased region" description="Basic and acidic residues" evidence="1">
    <location>
        <begin position="542"/>
        <end position="559"/>
    </location>
</feature>
<proteinExistence type="predicted"/>
<gene>
    <name evidence="2" type="ORF">AGERDE_LOCUS7131</name>
</gene>
<feature type="compositionally biased region" description="Basic and acidic residues" evidence="1">
    <location>
        <begin position="124"/>
        <end position="135"/>
    </location>
</feature>
<feature type="compositionally biased region" description="Acidic residues" evidence="1">
    <location>
        <begin position="193"/>
        <end position="205"/>
    </location>
</feature>
<accession>A0A9N9B9T9</accession>
<evidence type="ECO:0000313" key="2">
    <source>
        <dbReference type="EMBL" id="CAG8560578.1"/>
    </source>
</evidence>
<keyword evidence="3" id="KW-1185">Reference proteome</keyword>